<dbReference type="AlphaFoldDB" id="A0A5P2XJH2"/>
<dbReference type="EMBL" id="JACHJD010000007">
    <property type="protein sequence ID" value="MBB5105450.1"/>
    <property type="molecule type" value="Genomic_DNA"/>
</dbReference>
<sequence length="259" mass="29058">MWTLLEHRSLTDVTGQAHDVQAVSSLGYARYVHDYPQPLLDDILAAARACVRHEGEARSADRYLKLRHLRAAHEAVPGVEKLMRDRSRLERLGQLAGTELEPYPITRAASHINFYRPGEIPIEHHTDGAAMVELIPLYTSGPAEGGATLIYPGSPEDGRWELRHRGALPPHEHARVPQRTGHAVLMQGRRLLHTAEPLEDGERVTLVLVMRSTKEPWKDGNSLARLLLDDPLDSVRDEWIQDQQYQAGLYRATAASDDT</sequence>
<reference evidence="1 4" key="2">
    <citation type="submission" date="2020-08" db="EMBL/GenBank/DDBJ databases">
        <title>Genomic Encyclopedia of Type Strains, Phase III (KMG-III): the genomes of soil and plant-associated and newly described type strains.</title>
        <authorList>
            <person name="Whitman W."/>
        </authorList>
    </citation>
    <scope>NUCLEOTIDE SEQUENCE [LARGE SCALE GENOMIC DNA]</scope>
    <source>
        <strain evidence="1 4">CECT 3146</strain>
    </source>
</reference>
<keyword evidence="4" id="KW-1185">Reference proteome</keyword>
<dbReference type="KEGG" id="sspb:CP982_36105"/>
<dbReference type="SUPFAM" id="SSF51197">
    <property type="entry name" value="Clavaminate synthase-like"/>
    <property type="match status" value="1"/>
</dbReference>
<dbReference type="EMBL" id="CP023690">
    <property type="protein sequence ID" value="QEV63459.1"/>
    <property type="molecule type" value="Genomic_DNA"/>
</dbReference>
<protein>
    <recommendedName>
        <fullName evidence="5">Fe2OG dioxygenase domain-containing protein</fullName>
    </recommendedName>
</protein>
<proteinExistence type="predicted"/>
<organism evidence="2 3">
    <name type="scientific">Streptomyces spectabilis</name>
    <dbReference type="NCBI Taxonomy" id="68270"/>
    <lineage>
        <taxon>Bacteria</taxon>
        <taxon>Bacillati</taxon>
        <taxon>Actinomycetota</taxon>
        <taxon>Actinomycetes</taxon>
        <taxon>Kitasatosporales</taxon>
        <taxon>Streptomycetaceae</taxon>
        <taxon>Streptomyces</taxon>
    </lineage>
</organism>
<accession>A0A5P2XJH2</accession>
<dbReference type="RefSeq" id="WP_150514310.1">
    <property type="nucleotide sequence ID" value="NZ_BMSQ01000006.1"/>
</dbReference>
<evidence type="ECO:0000313" key="2">
    <source>
        <dbReference type="EMBL" id="QEV63459.1"/>
    </source>
</evidence>
<reference evidence="2 3" key="1">
    <citation type="submission" date="2017-09" db="EMBL/GenBank/DDBJ databases">
        <authorList>
            <person name="Lee N."/>
            <person name="Cho B.-K."/>
        </authorList>
    </citation>
    <scope>NUCLEOTIDE SEQUENCE [LARGE SCALE GENOMIC DNA]</scope>
    <source>
        <strain evidence="2 3">ATCC 27465</strain>
    </source>
</reference>
<evidence type="ECO:0000313" key="3">
    <source>
        <dbReference type="Proteomes" id="UP000326505"/>
    </source>
</evidence>
<evidence type="ECO:0000313" key="1">
    <source>
        <dbReference type="EMBL" id="MBB5105450.1"/>
    </source>
</evidence>
<name>A0A5P2XJH2_STRST</name>
<dbReference type="Proteomes" id="UP000326505">
    <property type="component" value="Chromosome"/>
</dbReference>
<evidence type="ECO:0000313" key="4">
    <source>
        <dbReference type="Proteomes" id="UP000549009"/>
    </source>
</evidence>
<dbReference type="Proteomes" id="UP000549009">
    <property type="component" value="Unassembled WGS sequence"/>
</dbReference>
<gene>
    <name evidence="2" type="ORF">CP982_36105</name>
    <name evidence="1" type="ORF">FHS40_004545</name>
</gene>
<dbReference type="OrthoDB" id="8097868at2"/>
<evidence type="ECO:0008006" key="5">
    <source>
        <dbReference type="Google" id="ProtNLM"/>
    </source>
</evidence>